<name>A0AAE0VML5_9BIVA</name>
<dbReference type="InterPro" id="IPR015032">
    <property type="entry name" value="ThsB__TIR-like_domain"/>
</dbReference>
<dbReference type="InterPro" id="IPR042229">
    <property type="entry name" value="Listeria/Bacterioides_rpt_sf"/>
</dbReference>
<feature type="domain" description="Thoeris protein ThsB TIR-like" evidence="2">
    <location>
        <begin position="7"/>
        <end position="111"/>
    </location>
</feature>
<organism evidence="3 4">
    <name type="scientific">Potamilus streckersoni</name>
    <dbReference type="NCBI Taxonomy" id="2493646"/>
    <lineage>
        <taxon>Eukaryota</taxon>
        <taxon>Metazoa</taxon>
        <taxon>Spiralia</taxon>
        <taxon>Lophotrochozoa</taxon>
        <taxon>Mollusca</taxon>
        <taxon>Bivalvia</taxon>
        <taxon>Autobranchia</taxon>
        <taxon>Heteroconchia</taxon>
        <taxon>Palaeoheterodonta</taxon>
        <taxon>Unionida</taxon>
        <taxon>Unionoidea</taxon>
        <taxon>Unionidae</taxon>
        <taxon>Ambleminae</taxon>
        <taxon>Lampsilini</taxon>
        <taxon>Potamilus</taxon>
    </lineage>
</organism>
<dbReference type="Gene3D" id="3.40.50.11200">
    <property type="match status" value="1"/>
</dbReference>
<dbReference type="Gene3D" id="2.60.40.4270">
    <property type="entry name" value="Listeria-Bacteroides repeat domain"/>
    <property type="match status" value="4"/>
</dbReference>
<protein>
    <recommendedName>
        <fullName evidence="2">Thoeris protein ThsB TIR-like domain-containing protein</fullName>
    </recommendedName>
</protein>
<dbReference type="NCBIfam" id="TIGR02543">
    <property type="entry name" value="List_Bact_rpt"/>
    <property type="match status" value="1"/>
</dbReference>
<dbReference type="EMBL" id="JAEAOA010001427">
    <property type="protein sequence ID" value="KAK3582392.1"/>
    <property type="molecule type" value="Genomic_DNA"/>
</dbReference>
<reference evidence="3" key="3">
    <citation type="submission" date="2023-05" db="EMBL/GenBank/DDBJ databases">
        <authorList>
            <person name="Smith C.H."/>
        </authorList>
    </citation>
    <scope>NUCLEOTIDE SEQUENCE</scope>
    <source>
        <strain evidence="3">CHS0354</strain>
        <tissue evidence="3">Mantle</tissue>
    </source>
</reference>
<proteinExistence type="predicted"/>
<dbReference type="Pfam" id="PF08937">
    <property type="entry name" value="ThsB_TIR"/>
    <property type="match status" value="1"/>
</dbReference>
<reference evidence="3" key="2">
    <citation type="journal article" date="2021" name="Genome Biol. Evol.">
        <title>Developing a high-quality reference genome for a parasitic bivalve with doubly uniparental inheritance (Bivalvia: Unionida).</title>
        <authorList>
            <person name="Smith C.H."/>
        </authorList>
    </citation>
    <scope>NUCLEOTIDE SEQUENCE</scope>
    <source>
        <strain evidence="3">CHS0354</strain>
        <tissue evidence="3">Mantle</tissue>
    </source>
</reference>
<evidence type="ECO:0000256" key="1">
    <source>
        <dbReference type="ARBA" id="ARBA00004196"/>
    </source>
</evidence>
<comment type="caution">
    <text evidence="3">The sequence shown here is derived from an EMBL/GenBank/DDBJ whole genome shotgun (WGS) entry which is preliminary data.</text>
</comment>
<gene>
    <name evidence="3" type="ORF">CHS0354_023936</name>
</gene>
<accession>A0AAE0VML5</accession>
<sequence>MAKKKVFVSFDYENDRHYKNLLKAWDANPEFDFYFSDISSEEIQSWDIPTIKSALTTKINQANYTLVIVGEYANTQHKDCKQIGYKNWINFEIAKSKANKNKLVAVKIDSDYTSPDELLGAGAEWAMSFNRDAIIYKYIQEIEAKLTEEMKPFEISREGECASPEPTKYTITFNSDNGTAVSTITVTSGNKATKPTNPSKTGYTFVDWYKEATLTNVFDFNTAITANITLYAKWTAVSYKVTLDANKGTPGTTTTITVEQGKTVPTSTTGLPTFTGHTLVGWNTKADGTGTGFVFGDTPVFADITLYAKWTINVYIVTLDANGGTPGTTTIIKVEHGKTVPTSTSTTALPTFTGHNFLGWKTKADDTGTGFVFGDTPVFADITLYAQWSNISYTVTLDPNGGTAGSTTKVSVYHGQTVPSSISINNLPTRMNYQLLGWNTSADGKGSEFVFGTTVFADITIYAKWTINVYTVTLDANGGTPGTTTIIEVEHGKTVPTSTTGLPTFTGYNL</sequence>
<reference evidence="3" key="1">
    <citation type="journal article" date="2021" name="Genome Biol. Evol.">
        <title>A High-Quality Reference Genome for a Parasitic Bivalve with Doubly Uniparental Inheritance (Bivalvia: Unionida).</title>
        <authorList>
            <person name="Smith C.H."/>
        </authorList>
    </citation>
    <scope>NUCLEOTIDE SEQUENCE</scope>
    <source>
        <strain evidence="3">CHS0354</strain>
    </source>
</reference>
<evidence type="ECO:0000313" key="3">
    <source>
        <dbReference type="EMBL" id="KAK3582392.1"/>
    </source>
</evidence>
<dbReference type="Pfam" id="PF09479">
    <property type="entry name" value="Flg_new"/>
    <property type="match status" value="4"/>
</dbReference>
<keyword evidence="4" id="KW-1185">Reference proteome</keyword>
<evidence type="ECO:0000259" key="2">
    <source>
        <dbReference type="Pfam" id="PF08937"/>
    </source>
</evidence>
<evidence type="ECO:0000313" key="4">
    <source>
        <dbReference type="Proteomes" id="UP001195483"/>
    </source>
</evidence>
<dbReference type="AlphaFoldDB" id="A0AAE0VML5"/>
<dbReference type="Proteomes" id="UP001195483">
    <property type="component" value="Unassembled WGS sequence"/>
</dbReference>
<dbReference type="InterPro" id="IPR013378">
    <property type="entry name" value="InlB-like_B-rpt"/>
</dbReference>
<comment type="subcellular location">
    <subcellularLocation>
        <location evidence="1">Cell envelope</location>
    </subcellularLocation>
</comment>